<evidence type="ECO:0000313" key="2">
    <source>
        <dbReference type="EMBL" id="ATC65612.1"/>
    </source>
</evidence>
<evidence type="ECO:0000313" key="3">
    <source>
        <dbReference type="Proteomes" id="UP000217265"/>
    </source>
</evidence>
<gene>
    <name evidence="2" type="ORF">CMV30_17595</name>
</gene>
<dbReference type="OrthoDB" id="181250at2"/>
<feature type="coiled-coil region" evidence="1">
    <location>
        <begin position="58"/>
        <end position="176"/>
    </location>
</feature>
<dbReference type="Proteomes" id="UP000217265">
    <property type="component" value="Chromosome"/>
</dbReference>
<dbReference type="KEGG" id="vbh:CMV30_17595"/>
<sequence length="462" mass="51403">MNKTLLLVICDFLLLNILALTRWENAEPVRPQQTPAASSGADPATKDQDIVDVMKMSLEDERAQRDQLAKQLQSTTESLQSREQALSQLQTEKTQLATNLSETQRSAQALAQKVDVASRDAAISKEKLAQMQRELEQRQADAERQKQQMAQLETQQAEARQRIESLNVAVKVAEQEKILLRETADTLKVQVAQERQDRLKVQETTTQLAQGVGTLAEKSTELTKEIRENRPINANTLFNDFLANRVQTVFNVSRPALFGEAKRQKDARTILVSDGKQTYALLHIDDTPFNYREVGSDWQKISINFAKGGNRAAVPEMQFLSIDPRLIALPVDDAQVAAIGAKVYQTALDPVKFPDALLISNGGAGYGEVAFKLDAAQPGFVRMDNRVMKRIFGDFSPSRGDLVLSKTGELLGIMVNSDYCAVINNFLPSKTIRTGEEVTAQKTGAILDEMAMRVRALPFRMQ</sequence>
<dbReference type="RefSeq" id="WP_096057241.1">
    <property type="nucleotide sequence ID" value="NZ_CP023344.1"/>
</dbReference>
<dbReference type="AlphaFoldDB" id="A0A290QN03"/>
<evidence type="ECO:0000256" key="1">
    <source>
        <dbReference type="SAM" id="Coils"/>
    </source>
</evidence>
<keyword evidence="3" id="KW-1185">Reference proteome</keyword>
<keyword evidence="1" id="KW-0175">Coiled coil</keyword>
<organism evidence="2 3">
    <name type="scientific">Nibricoccus aquaticus</name>
    <dbReference type="NCBI Taxonomy" id="2576891"/>
    <lineage>
        <taxon>Bacteria</taxon>
        <taxon>Pseudomonadati</taxon>
        <taxon>Verrucomicrobiota</taxon>
        <taxon>Opitutia</taxon>
        <taxon>Opitutales</taxon>
        <taxon>Opitutaceae</taxon>
        <taxon>Nibricoccus</taxon>
    </lineage>
</organism>
<accession>A0A290QN03</accession>
<proteinExistence type="predicted"/>
<name>A0A290QN03_9BACT</name>
<protein>
    <submittedName>
        <fullName evidence="2">Uncharacterized protein</fullName>
    </submittedName>
</protein>
<reference evidence="2 3" key="1">
    <citation type="submission" date="2017-09" db="EMBL/GenBank/DDBJ databases">
        <title>Complete genome sequence of Verrucomicrobial strain HZ-65, isolated from freshwater.</title>
        <authorList>
            <person name="Choi A."/>
        </authorList>
    </citation>
    <scope>NUCLEOTIDE SEQUENCE [LARGE SCALE GENOMIC DNA]</scope>
    <source>
        <strain evidence="2 3">HZ-65</strain>
    </source>
</reference>
<dbReference type="EMBL" id="CP023344">
    <property type="protein sequence ID" value="ATC65612.1"/>
    <property type="molecule type" value="Genomic_DNA"/>
</dbReference>